<evidence type="ECO:0000313" key="3">
    <source>
        <dbReference type="Proteomes" id="UP000076532"/>
    </source>
</evidence>
<evidence type="ECO:0000313" key="2">
    <source>
        <dbReference type="EMBL" id="KZP25876.1"/>
    </source>
</evidence>
<organism evidence="2 3">
    <name type="scientific">Athelia psychrophila</name>
    <dbReference type="NCBI Taxonomy" id="1759441"/>
    <lineage>
        <taxon>Eukaryota</taxon>
        <taxon>Fungi</taxon>
        <taxon>Dikarya</taxon>
        <taxon>Basidiomycota</taxon>
        <taxon>Agaricomycotina</taxon>
        <taxon>Agaricomycetes</taxon>
        <taxon>Agaricomycetidae</taxon>
        <taxon>Atheliales</taxon>
        <taxon>Atheliaceae</taxon>
        <taxon>Athelia</taxon>
    </lineage>
</organism>
<sequence length="71" mass="7500">MQPVLFTNHDVPTARLRSAHAAPASPTRADCQLHGDTWLVHDDGVLHSAARPPSSSGSARTDSVRTCARAA</sequence>
<dbReference type="EMBL" id="KV417518">
    <property type="protein sequence ID" value="KZP25876.1"/>
    <property type="molecule type" value="Genomic_DNA"/>
</dbReference>
<dbReference type="AlphaFoldDB" id="A0A166P9U9"/>
<dbReference type="Proteomes" id="UP000076532">
    <property type="component" value="Unassembled WGS sequence"/>
</dbReference>
<feature type="region of interest" description="Disordered" evidence="1">
    <location>
        <begin position="48"/>
        <end position="71"/>
    </location>
</feature>
<reference evidence="2 3" key="1">
    <citation type="journal article" date="2016" name="Mol. Biol. Evol.">
        <title>Comparative Genomics of Early-Diverging Mushroom-Forming Fungi Provides Insights into the Origins of Lignocellulose Decay Capabilities.</title>
        <authorList>
            <person name="Nagy L.G."/>
            <person name="Riley R."/>
            <person name="Tritt A."/>
            <person name="Adam C."/>
            <person name="Daum C."/>
            <person name="Floudas D."/>
            <person name="Sun H."/>
            <person name="Yadav J.S."/>
            <person name="Pangilinan J."/>
            <person name="Larsson K.H."/>
            <person name="Matsuura K."/>
            <person name="Barry K."/>
            <person name="Labutti K."/>
            <person name="Kuo R."/>
            <person name="Ohm R.A."/>
            <person name="Bhattacharya S.S."/>
            <person name="Shirouzu T."/>
            <person name="Yoshinaga Y."/>
            <person name="Martin F.M."/>
            <person name="Grigoriev I.V."/>
            <person name="Hibbett D.S."/>
        </authorList>
    </citation>
    <scope>NUCLEOTIDE SEQUENCE [LARGE SCALE GENOMIC DNA]</scope>
    <source>
        <strain evidence="2 3">CBS 109695</strain>
    </source>
</reference>
<protein>
    <submittedName>
        <fullName evidence="2">Uncharacterized protein</fullName>
    </submittedName>
</protein>
<proteinExistence type="predicted"/>
<feature type="compositionally biased region" description="Low complexity" evidence="1">
    <location>
        <begin position="48"/>
        <end position="60"/>
    </location>
</feature>
<evidence type="ECO:0000256" key="1">
    <source>
        <dbReference type="SAM" id="MobiDB-lite"/>
    </source>
</evidence>
<gene>
    <name evidence="2" type="ORF">FIBSPDRAFT_855510</name>
</gene>
<accession>A0A166P9U9</accession>
<keyword evidence="3" id="KW-1185">Reference proteome</keyword>
<name>A0A166P9U9_9AGAM</name>